<dbReference type="RefSeq" id="XP_022973456.1">
    <property type="nucleotide sequence ID" value="XM_023117688.1"/>
</dbReference>
<dbReference type="PANTHER" id="PTHR24177:SF426">
    <property type="entry name" value="PROTEIN, PUTATIVE-RELATED"/>
    <property type="match status" value="1"/>
</dbReference>
<evidence type="ECO:0000313" key="4">
    <source>
        <dbReference type="Proteomes" id="UP000504608"/>
    </source>
</evidence>
<sequence>MASRLEEEAPNQIGNGREDQNKEETWQKRDREYLLVVVTFMATVAFQAGVSPPGGVWQQDDKNSSIVAGTSIMATKFPAEFTTFIVGVTVCMIVSMLQFIVLLNELPSDTPSLSRKYLYYTLFFALGSMLSSYVSSVKAYTPEPMIPRAVTVLVFSIGSGVVLVGISLFKQKIEKKIQQRRMR</sequence>
<dbReference type="PANTHER" id="PTHR24177">
    <property type="entry name" value="CASKIN"/>
    <property type="match status" value="1"/>
</dbReference>
<proteinExistence type="predicted"/>
<keyword evidence="2" id="KW-0472">Membrane</keyword>
<feature type="domain" description="PGG" evidence="3">
    <location>
        <begin position="25"/>
        <end position="137"/>
    </location>
</feature>
<feature type="transmembrane region" description="Helical" evidence="2">
    <location>
        <begin position="33"/>
        <end position="50"/>
    </location>
</feature>
<dbReference type="Proteomes" id="UP000504608">
    <property type="component" value="Unplaced"/>
</dbReference>
<feature type="transmembrane region" description="Helical" evidence="2">
    <location>
        <begin position="146"/>
        <end position="169"/>
    </location>
</feature>
<feature type="transmembrane region" description="Helical" evidence="2">
    <location>
        <begin position="117"/>
        <end position="134"/>
    </location>
</feature>
<keyword evidence="4" id="KW-1185">Reference proteome</keyword>
<protein>
    <submittedName>
        <fullName evidence="5">Uncharacterized protein LOC111471995</fullName>
    </submittedName>
</protein>
<feature type="region of interest" description="Disordered" evidence="1">
    <location>
        <begin position="1"/>
        <end position="25"/>
    </location>
</feature>
<reference evidence="5" key="1">
    <citation type="submission" date="2025-08" db="UniProtKB">
        <authorList>
            <consortium name="RefSeq"/>
        </authorList>
    </citation>
    <scope>IDENTIFICATION</scope>
    <source>
        <tissue evidence="5">Young leaves</tissue>
    </source>
</reference>
<keyword evidence="2" id="KW-0812">Transmembrane</keyword>
<dbReference type="InterPro" id="IPR026961">
    <property type="entry name" value="PGG_dom"/>
</dbReference>
<dbReference type="GO" id="GO:0016020">
    <property type="term" value="C:membrane"/>
    <property type="evidence" value="ECO:0007669"/>
    <property type="project" value="TreeGrafter"/>
</dbReference>
<dbReference type="KEGG" id="cmax:111471995"/>
<evidence type="ECO:0000313" key="5">
    <source>
        <dbReference type="RefSeq" id="XP_022973456.1"/>
    </source>
</evidence>
<keyword evidence="2" id="KW-1133">Transmembrane helix</keyword>
<evidence type="ECO:0000259" key="3">
    <source>
        <dbReference type="Pfam" id="PF13962"/>
    </source>
</evidence>
<evidence type="ECO:0000256" key="2">
    <source>
        <dbReference type="SAM" id="Phobius"/>
    </source>
</evidence>
<accession>A0A6J1I8P6</accession>
<evidence type="ECO:0000256" key="1">
    <source>
        <dbReference type="SAM" id="MobiDB-lite"/>
    </source>
</evidence>
<name>A0A6J1I8P6_CUCMA</name>
<dbReference type="Pfam" id="PF13962">
    <property type="entry name" value="PGG"/>
    <property type="match status" value="1"/>
</dbReference>
<dbReference type="AlphaFoldDB" id="A0A6J1I8P6"/>
<gene>
    <name evidence="5" type="primary">LOC111471995</name>
</gene>
<feature type="compositionally biased region" description="Basic and acidic residues" evidence="1">
    <location>
        <begin position="16"/>
        <end position="25"/>
    </location>
</feature>
<dbReference type="GeneID" id="111471995"/>
<feature type="transmembrane region" description="Helical" evidence="2">
    <location>
        <begin position="81"/>
        <end position="105"/>
    </location>
</feature>
<dbReference type="OrthoDB" id="681126at2759"/>
<organism evidence="4 5">
    <name type="scientific">Cucurbita maxima</name>
    <name type="common">Pumpkin</name>
    <name type="synonym">Winter squash</name>
    <dbReference type="NCBI Taxonomy" id="3661"/>
    <lineage>
        <taxon>Eukaryota</taxon>
        <taxon>Viridiplantae</taxon>
        <taxon>Streptophyta</taxon>
        <taxon>Embryophyta</taxon>
        <taxon>Tracheophyta</taxon>
        <taxon>Spermatophyta</taxon>
        <taxon>Magnoliopsida</taxon>
        <taxon>eudicotyledons</taxon>
        <taxon>Gunneridae</taxon>
        <taxon>Pentapetalae</taxon>
        <taxon>rosids</taxon>
        <taxon>fabids</taxon>
        <taxon>Cucurbitales</taxon>
        <taxon>Cucurbitaceae</taxon>
        <taxon>Cucurbiteae</taxon>
        <taxon>Cucurbita</taxon>
    </lineage>
</organism>